<dbReference type="RefSeq" id="WP_280731476.1">
    <property type="nucleotide sequence ID" value="NZ_CP120367.1"/>
</dbReference>
<dbReference type="SUPFAM" id="SSF51197">
    <property type="entry name" value="Clavaminate synthase-like"/>
    <property type="match status" value="1"/>
</dbReference>
<evidence type="ECO:0000259" key="1">
    <source>
        <dbReference type="PROSITE" id="PS51184"/>
    </source>
</evidence>
<sequence length="288" mass="32707">MEIAAVPRLSASEFKPSRFRRRPCVVHGLTTEWPALERWTPGYLKRVAGAVEVSLRETAGSPRNIYQNLAQGGRISFADYVDWVTETAEAPDVQAILAQWTDPGRITSAIEDCRFEASYYLDAKLPQLSKVMMGDVCIPTWYDVYPIDIIFWLGVLGTSSGLHSDVTPNCNAQIAGSKHFLLFPPSQAKRLYQIPGRTHCRFDPNMPDYERFPEARKASGFEVYLKPGEALYIPVGWFHQVTVVSGMSINVNFFWQRQFPQGLATPPLWRILLRRASARMRRILEAPR</sequence>
<dbReference type="PANTHER" id="PTHR12461:SF105">
    <property type="entry name" value="HYPOXIA-INDUCIBLE FACTOR 1-ALPHA INHIBITOR"/>
    <property type="match status" value="1"/>
</dbReference>
<dbReference type="InterPro" id="IPR003347">
    <property type="entry name" value="JmjC_dom"/>
</dbReference>
<dbReference type="Gene3D" id="2.60.120.650">
    <property type="entry name" value="Cupin"/>
    <property type="match status" value="1"/>
</dbReference>
<dbReference type="PROSITE" id="PS51184">
    <property type="entry name" value="JMJC"/>
    <property type="match status" value="1"/>
</dbReference>
<dbReference type="InterPro" id="IPR041667">
    <property type="entry name" value="Cupin_8"/>
</dbReference>
<dbReference type="EMBL" id="CP120370">
    <property type="protein sequence ID" value="WEX80757.1"/>
    <property type="molecule type" value="Genomic_DNA"/>
</dbReference>
<evidence type="ECO:0000313" key="3">
    <source>
        <dbReference type="Proteomes" id="UP001235547"/>
    </source>
</evidence>
<dbReference type="PANTHER" id="PTHR12461">
    <property type="entry name" value="HYPOXIA-INDUCIBLE FACTOR 1 ALPHA INHIBITOR-RELATED"/>
    <property type="match status" value="1"/>
</dbReference>
<organism evidence="2 3">
    <name type="scientific">Sinorhizobium numidicum</name>
    <dbReference type="NCBI Taxonomy" id="680248"/>
    <lineage>
        <taxon>Bacteria</taxon>
        <taxon>Pseudomonadati</taxon>
        <taxon>Pseudomonadota</taxon>
        <taxon>Alphaproteobacteria</taxon>
        <taxon>Hyphomicrobiales</taxon>
        <taxon>Rhizobiaceae</taxon>
        <taxon>Sinorhizobium/Ensifer group</taxon>
        <taxon>Sinorhizobium</taxon>
    </lineage>
</organism>
<proteinExistence type="predicted"/>
<reference evidence="2 3" key="1">
    <citation type="submission" date="2023-03" db="EMBL/GenBank/DDBJ databases">
        <authorList>
            <person name="Kaur S."/>
            <person name="Espinosa-Saiz D."/>
            <person name="Velazquez E."/>
            <person name="Menendez E."/>
            <person name="diCenzo G.C."/>
        </authorList>
    </citation>
    <scope>NUCLEOTIDE SEQUENCE [LARGE SCALE GENOMIC DNA]</scope>
    <source>
        <strain evidence="2 3">LMG 27395</strain>
    </source>
</reference>
<protein>
    <submittedName>
        <fullName evidence="2">Cupin-like domain-containing protein</fullName>
    </submittedName>
</protein>
<accession>A0ABY8CS75</accession>
<gene>
    <name evidence="2" type="ORF">PYH38_000038</name>
</gene>
<feature type="domain" description="JmjC" evidence="1">
    <location>
        <begin position="114"/>
        <end position="270"/>
    </location>
</feature>
<dbReference type="Pfam" id="PF13621">
    <property type="entry name" value="Cupin_8"/>
    <property type="match status" value="1"/>
</dbReference>
<evidence type="ECO:0000313" key="2">
    <source>
        <dbReference type="EMBL" id="WEX80757.1"/>
    </source>
</evidence>
<dbReference type="SMART" id="SM00558">
    <property type="entry name" value="JmjC"/>
    <property type="match status" value="1"/>
</dbReference>
<dbReference type="Proteomes" id="UP001235547">
    <property type="component" value="Chromosome 2"/>
</dbReference>
<keyword evidence="3" id="KW-1185">Reference proteome</keyword>
<name>A0ABY8CS75_9HYPH</name>